<evidence type="ECO:0000313" key="3">
    <source>
        <dbReference type="Proteomes" id="UP000799424"/>
    </source>
</evidence>
<name>A0A6A6ZUX0_9PLEO</name>
<evidence type="ECO:0000256" key="1">
    <source>
        <dbReference type="SAM" id="MobiDB-lite"/>
    </source>
</evidence>
<protein>
    <submittedName>
        <fullName evidence="2">Uncharacterized protein</fullName>
    </submittedName>
</protein>
<feature type="region of interest" description="Disordered" evidence="1">
    <location>
        <begin position="211"/>
        <end position="232"/>
    </location>
</feature>
<dbReference type="AlphaFoldDB" id="A0A6A6ZUX0"/>
<organism evidence="2 3">
    <name type="scientific">Ophiobolus disseminans</name>
    <dbReference type="NCBI Taxonomy" id="1469910"/>
    <lineage>
        <taxon>Eukaryota</taxon>
        <taxon>Fungi</taxon>
        <taxon>Dikarya</taxon>
        <taxon>Ascomycota</taxon>
        <taxon>Pezizomycotina</taxon>
        <taxon>Dothideomycetes</taxon>
        <taxon>Pleosporomycetidae</taxon>
        <taxon>Pleosporales</taxon>
        <taxon>Pleosporineae</taxon>
        <taxon>Phaeosphaeriaceae</taxon>
        <taxon>Ophiobolus</taxon>
    </lineage>
</organism>
<feature type="compositionally biased region" description="Acidic residues" evidence="1">
    <location>
        <begin position="215"/>
        <end position="232"/>
    </location>
</feature>
<dbReference type="OrthoDB" id="3798148at2759"/>
<evidence type="ECO:0000313" key="2">
    <source>
        <dbReference type="EMBL" id="KAF2824137.1"/>
    </source>
</evidence>
<reference evidence="2" key="1">
    <citation type="journal article" date="2020" name="Stud. Mycol.">
        <title>101 Dothideomycetes genomes: a test case for predicting lifestyles and emergence of pathogens.</title>
        <authorList>
            <person name="Haridas S."/>
            <person name="Albert R."/>
            <person name="Binder M."/>
            <person name="Bloem J."/>
            <person name="Labutti K."/>
            <person name="Salamov A."/>
            <person name="Andreopoulos B."/>
            <person name="Baker S."/>
            <person name="Barry K."/>
            <person name="Bills G."/>
            <person name="Bluhm B."/>
            <person name="Cannon C."/>
            <person name="Castanera R."/>
            <person name="Culley D."/>
            <person name="Daum C."/>
            <person name="Ezra D."/>
            <person name="Gonzalez J."/>
            <person name="Henrissat B."/>
            <person name="Kuo A."/>
            <person name="Liang C."/>
            <person name="Lipzen A."/>
            <person name="Lutzoni F."/>
            <person name="Magnuson J."/>
            <person name="Mondo S."/>
            <person name="Nolan M."/>
            <person name="Ohm R."/>
            <person name="Pangilinan J."/>
            <person name="Park H.-J."/>
            <person name="Ramirez L."/>
            <person name="Alfaro M."/>
            <person name="Sun H."/>
            <person name="Tritt A."/>
            <person name="Yoshinaga Y."/>
            <person name="Zwiers L.-H."/>
            <person name="Turgeon B."/>
            <person name="Goodwin S."/>
            <person name="Spatafora J."/>
            <person name="Crous P."/>
            <person name="Grigoriev I."/>
        </authorList>
    </citation>
    <scope>NUCLEOTIDE SEQUENCE</scope>
    <source>
        <strain evidence="2">CBS 113818</strain>
    </source>
</reference>
<proteinExistence type="predicted"/>
<dbReference type="Proteomes" id="UP000799424">
    <property type="component" value="Unassembled WGS sequence"/>
</dbReference>
<dbReference type="EMBL" id="MU006230">
    <property type="protein sequence ID" value="KAF2824137.1"/>
    <property type="molecule type" value="Genomic_DNA"/>
</dbReference>
<accession>A0A6A6ZUX0</accession>
<gene>
    <name evidence="2" type="ORF">CC86DRAFT_408243</name>
</gene>
<keyword evidence="3" id="KW-1185">Reference proteome</keyword>
<sequence length="232" mass="26885">MGDDLDHDKFCAAEILRDSMKTAKAWRRVSFIGEVDEDMYTPKPNLRKRPSTPIHTILAPVFDPIVISMNADNWEQQSHLEHDIAHLLSIFALLTIHAPFALHSTYIMFFARLFIGSGEMCPLLRASRIYVTDDWNEKTRTTMFWSYRRDKNAEFRAAHDIQDTALQLRDWLQDVHREAQGDADTVHAYAGYLRRPYVRVGRRRWGVGGMRVEGDGDGDVEGDREENMEEDE</sequence>